<dbReference type="Gene3D" id="2.170.130.10">
    <property type="entry name" value="TonB-dependent receptor, plug domain"/>
    <property type="match status" value="1"/>
</dbReference>
<dbReference type="SUPFAM" id="SSF49464">
    <property type="entry name" value="Carboxypeptidase regulatory domain-like"/>
    <property type="match status" value="1"/>
</dbReference>
<dbReference type="InterPro" id="IPR037066">
    <property type="entry name" value="Plug_dom_sf"/>
</dbReference>
<dbReference type="Proteomes" id="UP000284379">
    <property type="component" value="Unassembled WGS sequence"/>
</dbReference>
<dbReference type="InterPro" id="IPR008969">
    <property type="entry name" value="CarboxyPept-like_regulatory"/>
</dbReference>
<dbReference type="Pfam" id="PF07715">
    <property type="entry name" value="Plug"/>
    <property type="match status" value="1"/>
</dbReference>
<evidence type="ECO:0000313" key="9">
    <source>
        <dbReference type="EMBL" id="RHB32341.1"/>
    </source>
</evidence>
<proteinExistence type="inferred from homology"/>
<evidence type="ECO:0000256" key="7">
    <source>
        <dbReference type="PROSITE-ProRule" id="PRU01360"/>
    </source>
</evidence>
<comment type="subcellular location">
    <subcellularLocation>
        <location evidence="1 7">Cell outer membrane</location>
        <topology evidence="1 7">Multi-pass membrane protein</topology>
    </subcellularLocation>
</comment>
<evidence type="ECO:0000256" key="5">
    <source>
        <dbReference type="ARBA" id="ARBA00023136"/>
    </source>
</evidence>
<dbReference type="EMBL" id="QSGO01000019">
    <property type="protein sequence ID" value="RHB32341.1"/>
    <property type="molecule type" value="Genomic_DNA"/>
</dbReference>
<accession>A0A413VFG3</accession>
<dbReference type="PROSITE" id="PS52016">
    <property type="entry name" value="TONB_DEPENDENT_REC_3"/>
    <property type="match status" value="1"/>
</dbReference>
<dbReference type="InterPro" id="IPR023997">
    <property type="entry name" value="TonB-dep_OMP_SusC/RagA_CS"/>
</dbReference>
<dbReference type="RefSeq" id="WP_007487568.1">
    <property type="nucleotide sequence ID" value="NZ_CABJFV010000019.1"/>
</dbReference>
<protein>
    <submittedName>
        <fullName evidence="9">TonB-dependent receptor</fullName>
    </submittedName>
</protein>
<gene>
    <name evidence="9" type="ORF">DW888_17130</name>
</gene>
<evidence type="ECO:0000256" key="4">
    <source>
        <dbReference type="ARBA" id="ARBA00022692"/>
    </source>
</evidence>
<keyword evidence="9" id="KW-0675">Receptor</keyword>
<evidence type="ECO:0000259" key="8">
    <source>
        <dbReference type="Pfam" id="PF07715"/>
    </source>
</evidence>
<evidence type="ECO:0000256" key="3">
    <source>
        <dbReference type="ARBA" id="ARBA00022452"/>
    </source>
</evidence>
<comment type="similarity">
    <text evidence="7">Belongs to the TonB-dependent receptor family.</text>
</comment>
<keyword evidence="6 7" id="KW-0998">Cell outer membrane</keyword>
<keyword evidence="5 7" id="KW-0472">Membrane</keyword>
<reference evidence="9 10" key="1">
    <citation type="submission" date="2018-08" db="EMBL/GenBank/DDBJ databases">
        <title>A genome reference for cultivated species of the human gut microbiota.</title>
        <authorList>
            <person name="Zou Y."/>
            <person name="Xue W."/>
            <person name="Luo G."/>
        </authorList>
    </citation>
    <scope>NUCLEOTIDE SEQUENCE [LARGE SCALE GENOMIC DNA]</scope>
    <source>
        <strain evidence="9 10">AM40-30BH</strain>
    </source>
</reference>
<dbReference type="Pfam" id="PF13715">
    <property type="entry name" value="CarbopepD_reg_2"/>
    <property type="match status" value="1"/>
</dbReference>
<dbReference type="InterPro" id="IPR023996">
    <property type="entry name" value="TonB-dep_OMP_SusC/RagA"/>
</dbReference>
<keyword evidence="4 7" id="KW-0812">Transmembrane</keyword>
<dbReference type="SUPFAM" id="SSF56935">
    <property type="entry name" value="Porins"/>
    <property type="match status" value="1"/>
</dbReference>
<evidence type="ECO:0000256" key="1">
    <source>
        <dbReference type="ARBA" id="ARBA00004571"/>
    </source>
</evidence>
<feature type="domain" description="TonB-dependent receptor plug" evidence="8">
    <location>
        <begin position="121"/>
        <end position="225"/>
    </location>
</feature>
<dbReference type="NCBIfam" id="TIGR04057">
    <property type="entry name" value="SusC_RagA_signa"/>
    <property type="match status" value="1"/>
</dbReference>
<dbReference type="GO" id="GO:0009279">
    <property type="term" value="C:cell outer membrane"/>
    <property type="evidence" value="ECO:0007669"/>
    <property type="project" value="UniProtKB-SubCell"/>
</dbReference>
<dbReference type="InterPro" id="IPR036942">
    <property type="entry name" value="Beta-barrel_TonB_sf"/>
</dbReference>
<keyword evidence="3 7" id="KW-1134">Transmembrane beta strand</keyword>
<evidence type="ECO:0000313" key="10">
    <source>
        <dbReference type="Proteomes" id="UP000284379"/>
    </source>
</evidence>
<dbReference type="NCBIfam" id="TIGR04056">
    <property type="entry name" value="OMP_RagA_SusC"/>
    <property type="match status" value="1"/>
</dbReference>
<organism evidence="9 10">
    <name type="scientific">Bacteroides nordii</name>
    <dbReference type="NCBI Taxonomy" id="291645"/>
    <lineage>
        <taxon>Bacteria</taxon>
        <taxon>Pseudomonadati</taxon>
        <taxon>Bacteroidota</taxon>
        <taxon>Bacteroidia</taxon>
        <taxon>Bacteroidales</taxon>
        <taxon>Bacteroidaceae</taxon>
        <taxon>Bacteroides</taxon>
    </lineage>
</organism>
<dbReference type="AlphaFoldDB" id="A0A413VFG3"/>
<dbReference type="InterPro" id="IPR039426">
    <property type="entry name" value="TonB-dep_rcpt-like"/>
</dbReference>
<dbReference type="Gene3D" id="2.60.40.1120">
    <property type="entry name" value="Carboxypeptidase-like, regulatory domain"/>
    <property type="match status" value="1"/>
</dbReference>
<dbReference type="Gene3D" id="2.40.170.20">
    <property type="entry name" value="TonB-dependent receptor, beta-barrel domain"/>
    <property type="match status" value="1"/>
</dbReference>
<dbReference type="InterPro" id="IPR012910">
    <property type="entry name" value="Plug_dom"/>
</dbReference>
<evidence type="ECO:0000256" key="6">
    <source>
        <dbReference type="ARBA" id="ARBA00023237"/>
    </source>
</evidence>
<comment type="caution">
    <text evidence="9">The sequence shown here is derived from an EMBL/GenBank/DDBJ whole genome shotgun (WGS) entry which is preliminary data.</text>
</comment>
<dbReference type="GeneID" id="69504086"/>
<name>A0A413VFG3_9BACE</name>
<evidence type="ECO:0000256" key="2">
    <source>
        <dbReference type="ARBA" id="ARBA00022448"/>
    </source>
</evidence>
<sequence length="1050" mass="117045">MKQSNYLGGTLLYAIMSLLFLIPLSAYAQNYQLKGYVLDSNDEPLIGANVVVTGTTNGMITDLNGEFVLVVSPNDRIDVSYMGYIKQTISLNGRKTLKVILKEDSQMLDETIVIGYGTMKKSDMTGAISSVDVEALASRATTNPAEALQGKVAGVNILKSGGNAGAGVSVKIRGIKTMGSNEPLYIVDGFPGDITTVNPQDIESMEILKDGAAAAIYGSVAANGVVIVTTKNGKKGETKIDFNAFCQFTSASNKFEMLNSDEYLYVHNMMYENAVAKKPGYLSFKDSDGKLKNPTGFDTNWQDEMLRNGLSQNYNVNIRGGSDIAKYSISYNHSDDKGIFRGNKYTQDNARVKLNLQKRIFNFDASLAFKVTQSQQPQYSLKEMYAMAPMVPVYDENQPSGYGLNDMTVDGVRLEMPNNRNVMADDHFKHKKTNGYDIIGNIGLTVDIAPWLKFKTAYAYRGYYANTKYHSEKYTADIQGQSLYPYNYDSNSYWYEQTFDNVLTFDKTFGKHSLSVMAGSSLSAARKDWSQINVEGKKMNYDVVNGKLVITEVPAGFFDPTSPTIDAGTGGTFTGSGSFWNYNRASFFGRINYSYSGKYLFQATIRSDGSSKFGKNNRWGVFPSMALGWRISEEEFFSGDVVSNLKLRASWGRLGNENALGYYYAPTMTSDNTQWMSYVQGTNPWPGMVNLYLVNDALRWETTDTKNIGVDFGFFNNKLSGSLNYYYNTTEDLLIEKVMSPSAGIYNPTVNVGKMRNKGFELELNYADNSNGFEYNIGFNLFTTKNEMLKADPNQVLYGSALKGAGHFVTQTLEGYPVASFFLYKMDGIFQSPEDVTNHYTEVVQPDGSIKNIVLQPDAKPGDIRFKDLNNDGVIDENDKEYCGSGIPKLEANLSFGGSYKGVDLSFLLGSAWGHKLYNANRLYYESMDAGINLFKSTLGAWTEDNRSNVMPRAVLKDPNMNSRESDRFLEKGNFIRLRQLQVGYTLPKNLTKKVYIDKCRFYVSGENLLTWTNYSGIDPEFSSSILDTGVDVFIYPFTRSYVVGLQVTF</sequence>
<keyword evidence="2 7" id="KW-0813">Transport</keyword>